<dbReference type="OrthoDB" id="5481335at2"/>
<dbReference type="PANTHER" id="PTHR43293">
    <property type="entry name" value="ACETATE COA-TRANSFERASE YDIF"/>
    <property type="match status" value="1"/>
</dbReference>
<dbReference type="SUPFAM" id="SSF100950">
    <property type="entry name" value="NagB/RpiA/CoA transferase-like"/>
    <property type="match status" value="2"/>
</dbReference>
<sequence length="559" mass="61219">MATRTTVRRRCVRQWNTRKQMREERIAAGRGFATGKLVDPETLVDFLEAVLRPGDRVCIEGDNQKQADVLARGLAAMDPARIHDLHMVQSGVVLPEHLDLFDSGIAKRLDFSYSGPQSARIAKMLFGGKIELGAIHTYLELFARYFVDLTPQVALIAAVSADRHGNLYTGPNTEDTPTVVEATSFGSGLVIAQVGEIVDTLPRVDIPGDQVHFVLDAGRPFYVEPLFTRDPVAMTETQILTAMMAIKGLYQPYGVRRLNHGIGFNTAAIELLLPTYGEKLGLKGKICTHWALNPHPTLIPAIEAGWVEQVHCFGSEVGMEDYLAARPDIFFTGPDGSLRSNRAFSQTAGLYACDMFIGSTLQIDLAGHSSTITANRIAGFGGAPNMGSDARGRRHPSEPWLQAGAEADPDTAAPLRRGRKLVVQIGETFGEGNAPLFVEKLGALELAEKLDLDLAPIMVYADDTTHIVTEEGIANLLLCRSADEREQAIRGVAGFTEIGRGRDRAMVERLRARKIIQRPEDLGIDPLDANRNMLAARSIKDLMLASGGLYRPPSRFRNW</sequence>
<dbReference type="GO" id="GO:0016740">
    <property type="term" value="F:transferase activity"/>
    <property type="evidence" value="ECO:0007669"/>
    <property type="project" value="InterPro"/>
</dbReference>
<keyword evidence="3" id="KW-1185">Reference proteome</keyword>
<dbReference type="AlphaFoldDB" id="A0A5C6UDF2"/>
<dbReference type="NCBIfam" id="TIGR01110">
    <property type="entry name" value="mdcA"/>
    <property type="match status" value="1"/>
</dbReference>
<dbReference type="Gene3D" id="3.40.1080.10">
    <property type="entry name" value="Glutaconate Coenzyme A-transferase"/>
    <property type="match status" value="1"/>
</dbReference>
<dbReference type="PANTHER" id="PTHR43293:SF2">
    <property type="entry name" value="MALONATE DECARBOXYLASE ALPHA SUBUNIT"/>
    <property type="match status" value="1"/>
</dbReference>
<organism evidence="2 3">
    <name type="scientific">Sphingomonas ginsenosidivorax</name>
    <dbReference type="NCBI Taxonomy" id="862135"/>
    <lineage>
        <taxon>Bacteria</taxon>
        <taxon>Pseudomonadati</taxon>
        <taxon>Pseudomonadota</taxon>
        <taxon>Alphaproteobacteria</taxon>
        <taxon>Sphingomonadales</taxon>
        <taxon>Sphingomonadaceae</taxon>
        <taxon>Sphingomonas</taxon>
    </lineage>
</organism>
<dbReference type="Pfam" id="PF16957">
    <property type="entry name" value="Mal_decarbox_Al"/>
    <property type="match status" value="1"/>
</dbReference>
<evidence type="ECO:0000256" key="1">
    <source>
        <dbReference type="SAM" id="MobiDB-lite"/>
    </source>
</evidence>
<name>A0A5C6UDF2_9SPHN</name>
<protein>
    <submittedName>
        <fullName evidence="2">Malonate decarboxylase subunit alpha</fullName>
    </submittedName>
</protein>
<accession>A0A5C6UDF2</accession>
<feature type="region of interest" description="Disordered" evidence="1">
    <location>
        <begin position="387"/>
        <end position="411"/>
    </location>
</feature>
<reference evidence="2 3" key="1">
    <citation type="journal article" date="2013" name="Antonie Van Leeuwenhoek">
        <title>Sphingomonas ginsenosidivorax sp. nov., with the ability to transform ginsenosides.</title>
        <authorList>
            <person name="Jin X.F."/>
            <person name="Kim J.K."/>
            <person name="Liu Q.M."/>
            <person name="Kang M.S."/>
            <person name="He D."/>
            <person name="Jin F.X."/>
            <person name="Kim S.C."/>
            <person name="Im W.T."/>
        </authorList>
    </citation>
    <scope>NUCLEOTIDE SEQUENCE [LARGE SCALE GENOMIC DNA]</scope>
    <source>
        <strain evidence="2 3">KHI67</strain>
    </source>
</reference>
<evidence type="ECO:0000313" key="3">
    <source>
        <dbReference type="Proteomes" id="UP000321250"/>
    </source>
</evidence>
<dbReference type="InterPro" id="IPR037171">
    <property type="entry name" value="NagB/RpiA_transferase-like"/>
</dbReference>
<gene>
    <name evidence="2" type="primary">mdcA</name>
    <name evidence="2" type="ORF">FSB78_07175</name>
</gene>
<dbReference type="EMBL" id="VOQR01000001">
    <property type="protein sequence ID" value="TXC70742.1"/>
    <property type="molecule type" value="Genomic_DNA"/>
</dbReference>
<proteinExistence type="predicted"/>
<dbReference type="InterPro" id="IPR005777">
    <property type="entry name" value="MadA"/>
</dbReference>
<evidence type="ECO:0000313" key="2">
    <source>
        <dbReference type="EMBL" id="TXC70742.1"/>
    </source>
</evidence>
<dbReference type="PROSITE" id="PS50890">
    <property type="entry name" value="PUA"/>
    <property type="match status" value="1"/>
</dbReference>
<comment type="caution">
    <text evidence="2">The sequence shown here is derived from an EMBL/GenBank/DDBJ whole genome shotgun (WGS) entry which is preliminary data.</text>
</comment>
<dbReference type="Proteomes" id="UP000321250">
    <property type="component" value="Unassembled WGS sequence"/>
</dbReference>